<gene>
    <name evidence="2" type="ORF">GXN74_12500</name>
</gene>
<feature type="non-terminal residue" evidence="2">
    <location>
        <position position="1"/>
    </location>
</feature>
<dbReference type="GO" id="GO:0004803">
    <property type="term" value="F:transposase activity"/>
    <property type="evidence" value="ECO:0007669"/>
    <property type="project" value="InterPro"/>
</dbReference>
<dbReference type="InterPro" id="IPR007069">
    <property type="entry name" value="Transposase_32"/>
</dbReference>
<protein>
    <submittedName>
        <fullName evidence="2">IS91 family transposase</fullName>
    </submittedName>
</protein>
<keyword evidence="3" id="KW-1185">Reference proteome</keyword>
<dbReference type="Pfam" id="PF04986">
    <property type="entry name" value="Y2_Tnp"/>
    <property type="match status" value="1"/>
</dbReference>
<name>A0A7X5HXP9_9FIRM</name>
<dbReference type="GO" id="GO:0003677">
    <property type="term" value="F:DNA binding"/>
    <property type="evidence" value="ECO:0007669"/>
    <property type="project" value="InterPro"/>
</dbReference>
<feature type="domain" description="Transposase IS801/IS1294" evidence="1">
    <location>
        <begin position="1"/>
        <end position="164"/>
    </location>
</feature>
<accession>A0A7X5HXP9</accession>
<dbReference type="RefSeq" id="WP_212505801.1">
    <property type="nucleotide sequence ID" value="NZ_JAAEEH010000045.1"/>
</dbReference>
<dbReference type="EMBL" id="JAAEEH010000045">
    <property type="protein sequence ID" value="NDL68557.1"/>
    <property type="molecule type" value="Genomic_DNA"/>
</dbReference>
<dbReference type="Proteomes" id="UP000461585">
    <property type="component" value="Unassembled WGS sequence"/>
</dbReference>
<dbReference type="PANTHER" id="PTHR37023">
    <property type="entry name" value="TRANSPOSASE"/>
    <property type="match status" value="1"/>
</dbReference>
<evidence type="ECO:0000259" key="1">
    <source>
        <dbReference type="Pfam" id="PF04986"/>
    </source>
</evidence>
<sequence length="223" mass="25824">IVTGAGLTKTMQLHKSSRNFFIPVRVLGKVFRGKFMEQLQKLRSGNKLRFPSSCGRLKDSRAWSGFRNSLYEKTWIPYIKETFNGFGNAIDYLGRYTHRIAISNARIIAVGDSQVSFWANDYKTGQKKTVTLSHEEFIRRFLMHVLPCGFQKIRYYGFLNNRSKKASLKLIAKLTGKMLSQARFASMQPDEILHVLWNINLKQCPMCSNNTMRYAGRTFVFRN</sequence>
<organism evidence="2 3">
    <name type="scientific">Anaerotalea alkaliphila</name>
    <dbReference type="NCBI Taxonomy" id="2662126"/>
    <lineage>
        <taxon>Bacteria</taxon>
        <taxon>Bacillati</taxon>
        <taxon>Bacillota</taxon>
        <taxon>Clostridia</taxon>
        <taxon>Eubacteriales</taxon>
        <taxon>Anaerotalea</taxon>
    </lineage>
</organism>
<dbReference type="GO" id="GO:0006313">
    <property type="term" value="P:DNA transposition"/>
    <property type="evidence" value="ECO:0007669"/>
    <property type="project" value="InterPro"/>
</dbReference>
<dbReference type="AlphaFoldDB" id="A0A7X5HXP9"/>
<dbReference type="PANTHER" id="PTHR37023:SF1">
    <property type="entry name" value="ISSOD25 TRANSPOSASE TNPA_ISSOD25"/>
    <property type="match status" value="1"/>
</dbReference>
<proteinExistence type="predicted"/>
<evidence type="ECO:0000313" key="2">
    <source>
        <dbReference type="EMBL" id="NDL68557.1"/>
    </source>
</evidence>
<reference evidence="2 3" key="1">
    <citation type="submission" date="2020-01" db="EMBL/GenBank/DDBJ databases">
        <title>Anaeroalcalibacter tamaniensis gen. nov., sp. nov., moderately halophilic strictly anaerobic fermenter bacterium from mud volcano of Taman peninsula.</title>
        <authorList>
            <person name="Frolova A."/>
            <person name="Merkel A.Y."/>
            <person name="Slobodkin A.I."/>
        </authorList>
    </citation>
    <scope>NUCLEOTIDE SEQUENCE [LARGE SCALE GENOMIC DNA]</scope>
    <source>
        <strain evidence="2 3">F-3ap</strain>
    </source>
</reference>
<comment type="caution">
    <text evidence="2">The sequence shown here is derived from an EMBL/GenBank/DDBJ whole genome shotgun (WGS) entry which is preliminary data.</text>
</comment>
<evidence type="ECO:0000313" key="3">
    <source>
        <dbReference type="Proteomes" id="UP000461585"/>
    </source>
</evidence>